<dbReference type="Gene3D" id="3.30.40.10">
    <property type="entry name" value="Zinc/RING finger domain, C3HC4 (zinc finger)"/>
    <property type="match status" value="1"/>
</dbReference>
<dbReference type="AlphaFoldDB" id="A0AAD8Y8D9"/>
<comment type="caution">
    <text evidence="1">The sequence shown here is derived from an EMBL/GenBank/DDBJ whole genome shotgun (WGS) entry which is preliminary data.</text>
</comment>
<evidence type="ECO:0000313" key="2">
    <source>
        <dbReference type="Proteomes" id="UP001224775"/>
    </source>
</evidence>
<organism evidence="1 2">
    <name type="scientific">Skeletonema marinoi</name>
    <dbReference type="NCBI Taxonomy" id="267567"/>
    <lineage>
        <taxon>Eukaryota</taxon>
        <taxon>Sar</taxon>
        <taxon>Stramenopiles</taxon>
        <taxon>Ochrophyta</taxon>
        <taxon>Bacillariophyta</taxon>
        <taxon>Coscinodiscophyceae</taxon>
        <taxon>Thalassiosirophycidae</taxon>
        <taxon>Thalassiosirales</taxon>
        <taxon>Skeletonemataceae</taxon>
        <taxon>Skeletonema</taxon>
        <taxon>Skeletonema marinoi-dohrnii complex</taxon>
    </lineage>
</organism>
<dbReference type="Proteomes" id="UP001224775">
    <property type="component" value="Unassembled WGS sequence"/>
</dbReference>
<sequence length="171" mass="19600">MSDNILFRQPESSHLGDCPICILPLPLDTKKSMMQSCCTKRICIGCYCAGIKFEMGEKLGKRKRICPFCRQPEPKEDVEIEGYKTRRMEVNDPVAIREAGKRCYHQGDYESAFEYFSKAADQVMRKHIIACHLCTETGTVLAGKWQRDYTIWKRLLLAVIPKLDTILGCTK</sequence>
<name>A0AAD8Y8D9_9STRA</name>
<dbReference type="SUPFAM" id="SSF57850">
    <property type="entry name" value="RING/U-box"/>
    <property type="match status" value="1"/>
</dbReference>
<dbReference type="EMBL" id="JATAAI010000014">
    <property type="protein sequence ID" value="KAK1740905.1"/>
    <property type="molecule type" value="Genomic_DNA"/>
</dbReference>
<evidence type="ECO:0008006" key="3">
    <source>
        <dbReference type="Google" id="ProtNLM"/>
    </source>
</evidence>
<proteinExistence type="predicted"/>
<gene>
    <name evidence="1" type="ORF">QTG54_008157</name>
</gene>
<protein>
    <recommendedName>
        <fullName evidence="3">RING-type domain-containing protein</fullName>
    </recommendedName>
</protein>
<dbReference type="SUPFAM" id="SSF81901">
    <property type="entry name" value="HCP-like"/>
    <property type="match status" value="1"/>
</dbReference>
<accession>A0AAD8Y8D9</accession>
<evidence type="ECO:0000313" key="1">
    <source>
        <dbReference type="EMBL" id="KAK1740905.1"/>
    </source>
</evidence>
<reference evidence="1" key="1">
    <citation type="submission" date="2023-06" db="EMBL/GenBank/DDBJ databases">
        <title>Survivors Of The Sea: Transcriptome response of Skeletonema marinoi to long-term dormancy.</title>
        <authorList>
            <person name="Pinder M.I.M."/>
            <person name="Kourtchenko O."/>
            <person name="Robertson E.K."/>
            <person name="Larsson T."/>
            <person name="Maumus F."/>
            <person name="Osuna-Cruz C.M."/>
            <person name="Vancaester E."/>
            <person name="Stenow R."/>
            <person name="Vandepoele K."/>
            <person name="Ploug H."/>
            <person name="Bruchert V."/>
            <person name="Godhe A."/>
            <person name="Topel M."/>
        </authorList>
    </citation>
    <scope>NUCLEOTIDE SEQUENCE</scope>
    <source>
        <strain evidence="1">R05AC</strain>
    </source>
</reference>
<keyword evidence="2" id="KW-1185">Reference proteome</keyword>
<dbReference type="InterPro" id="IPR013083">
    <property type="entry name" value="Znf_RING/FYVE/PHD"/>
</dbReference>